<feature type="domain" description="Reverse transcriptase Ty1/copia-type" evidence="2">
    <location>
        <begin position="55"/>
        <end position="128"/>
    </location>
</feature>
<dbReference type="EMBL" id="BQNB010019569">
    <property type="protein sequence ID" value="GJT86683.1"/>
    <property type="molecule type" value="Genomic_DNA"/>
</dbReference>
<protein>
    <submittedName>
        <fullName evidence="3">Retrovirus-related pol polyprotein from transposon TNT 1-94</fullName>
    </submittedName>
</protein>
<comment type="caution">
    <text evidence="3">The sequence shown here is derived from an EMBL/GenBank/DDBJ whole genome shotgun (WGS) entry which is preliminary data.</text>
</comment>
<gene>
    <name evidence="3" type="ORF">Tco_1068400</name>
</gene>
<proteinExistence type="predicted"/>
<dbReference type="InterPro" id="IPR013103">
    <property type="entry name" value="RVT_2"/>
</dbReference>
<evidence type="ECO:0000259" key="2">
    <source>
        <dbReference type="Pfam" id="PF07727"/>
    </source>
</evidence>
<keyword evidence="4" id="KW-1185">Reference proteome</keyword>
<feature type="compositionally biased region" description="Basic and acidic residues" evidence="1">
    <location>
        <begin position="650"/>
        <end position="663"/>
    </location>
</feature>
<dbReference type="PANTHER" id="PTHR11439:SF495">
    <property type="entry name" value="REVERSE TRANSCRIPTASE, RNA-DEPENDENT DNA POLYMERASE-RELATED"/>
    <property type="match status" value="1"/>
</dbReference>
<feature type="region of interest" description="Disordered" evidence="1">
    <location>
        <begin position="624"/>
        <end position="672"/>
    </location>
</feature>
<dbReference type="Pfam" id="PF07727">
    <property type="entry name" value="RVT_2"/>
    <property type="match status" value="1"/>
</dbReference>
<dbReference type="Gene3D" id="1.20.5.170">
    <property type="match status" value="1"/>
</dbReference>
<feature type="region of interest" description="Disordered" evidence="1">
    <location>
        <begin position="944"/>
        <end position="980"/>
    </location>
</feature>
<dbReference type="Proteomes" id="UP001151760">
    <property type="component" value="Unassembled WGS sequence"/>
</dbReference>
<feature type="region of interest" description="Disordered" evidence="1">
    <location>
        <begin position="827"/>
        <end position="856"/>
    </location>
</feature>
<feature type="compositionally biased region" description="Basic and acidic residues" evidence="1">
    <location>
        <begin position="507"/>
        <end position="523"/>
    </location>
</feature>
<evidence type="ECO:0000313" key="3">
    <source>
        <dbReference type="EMBL" id="GJT86683.1"/>
    </source>
</evidence>
<sequence>MLTGAMAKVLGATSAHECLFVDFLSIEEPKKVFEALQHPGWVDAMQDELNQFAKNKFWTLVPVPYGKTIIDLKWVFRNKRDETGIVIKNKARLVAQGYNQQEGIDYDETFAPVARLEAIRIFLNLSHRTHVCKRFQIKQTKSGISINQEKHVKDLLKKYDINGSSVKIPMVHPNNLGPDLSGKTVNETQYRDIKQILKEPHLIAVKRIFRYLKAPKVLGGKLVCWSVKKQQSVVMASAEAKYLVAARCCANILWMKIQLTNHEIIYEKVPIFCDNTSAISISNNPVLHLRTKHIDIRYHFIRDHVLKGDIELHFIPTQYQLADIFTTPLDEPTFKRLIVELGGIRGDIGINTFRNALRAHYLPHSSMYVSPPFITIVRPWFATIGGKTGGLDQISNKDATILYCLANRVKVDYAKPIWKDIIHKLNKKTREKVVPYPRFISFPLEYMMPKYDNEELTINPTQVFSVHNWALKPNQTKGPPFTDHMKVICNLYVPVDSKALKPSSQTKETEASKSKTGQSEKETQSSLAMVKSLSHPLPPTPVVGEMHKKAQQEIGGPTSLGATSEEGAHPQLSSDSTAKADPKNSAPNDSIPSQQGTNEESRADEISKKIKLEDLSDLLKDTRSAFFTPDSPQDEPIIISDESEEEEEVEKDKDTHATSHDVPEDTSIPHPPFPKLAQIQELMAQLTDLLVSSLKPEFSNLLASHDFAGCLPTELKELPSKFTKLSREIKELKKHVKGMEIWLLGDLKEIPTKLENFTSIISSLTSEVAEVKNIQWELPIEFLDLPSQVSLVQEKLKTLDSLPSLLNKVTDVLSRFATVVENASGDARNNVPSAGKATALPTEGEKNTNPATTNAEPNLHDELVELLGIDVVTQEDGTSEVISNVKVNDLHLAEWRKVVQACPDRKDKGWKTIYGLIKTRMKYLDQTKKELKIDFNKPLKEQDPLNELNDLANKKRKRTSDSIDHSRSTKKHKSSVQHEEEVYKAGKRLLYVKRNKAISLGKGASKVGIEVQQLSLKDCTWYFKGPLGWKFEEIHMTWTHFGRKRTRLQLYTKVGDEYAYSAWRRRQDLS</sequence>
<dbReference type="PANTHER" id="PTHR11439">
    <property type="entry name" value="GAG-POL-RELATED RETROTRANSPOSON"/>
    <property type="match status" value="1"/>
</dbReference>
<feature type="compositionally biased region" description="Low complexity" evidence="1">
    <location>
        <begin position="847"/>
        <end position="856"/>
    </location>
</feature>
<reference evidence="3" key="1">
    <citation type="journal article" date="2022" name="Int. J. Mol. Sci.">
        <title>Draft Genome of Tanacetum Coccineum: Genomic Comparison of Closely Related Tanacetum-Family Plants.</title>
        <authorList>
            <person name="Yamashiro T."/>
            <person name="Shiraishi A."/>
            <person name="Nakayama K."/>
            <person name="Satake H."/>
        </authorList>
    </citation>
    <scope>NUCLEOTIDE SEQUENCE</scope>
</reference>
<feature type="region of interest" description="Disordered" evidence="1">
    <location>
        <begin position="500"/>
        <end position="604"/>
    </location>
</feature>
<organism evidence="3 4">
    <name type="scientific">Tanacetum coccineum</name>
    <dbReference type="NCBI Taxonomy" id="301880"/>
    <lineage>
        <taxon>Eukaryota</taxon>
        <taxon>Viridiplantae</taxon>
        <taxon>Streptophyta</taxon>
        <taxon>Embryophyta</taxon>
        <taxon>Tracheophyta</taxon>
        <taxon>Spermatophyta</taxon>
        <taxon>Magnoliopsida</taxon>
        <taxon>eudicotyledons</taxon>
        <taxon>Gunneridae</taxon>
        <taxon>Pentapetalae</taxon>
        <taxon>asterids</taxon>
        <taxon>campanulids</taxon>
        <taxon>Asterales</taxon>
        <taxon>Asteraceae</taxon>
        <taxon>Asteroideae</taxon>
        <taxon>Anthemideae</taxon>
        <taxon>Anthemidinae</taxon>
        <taxon>Tanacetum</taxon>
    </lineage>
</organism>
<reference evidence="3" key="2">
    <citation type="submission" date="2022-01" db="EMBL/GenBank/DDBJ databases">
        <authorList>
            <person name="Yamashiro T."/>
            <person name="Shiraishi A."/>
            <person name="Satake H."/>
            <person name="Nakayama K."/>
        </authorList>
    </citation>
    <scope>NUCLEOTIDE SEQUENCE</scope>
</reference>
<name>A0ABQ5HFM2_9ASTR</name>
<accession>A0ABQ5HFM2</accession>
<dbReference type="CDD" id="cd09272">
    <property type="entry name" value="RNase_HI_RT_Ty1"/>
    <property type="match status" value="1"/>
</dbReference>
<feature type="compositionally biased region" description="Polar residues" evidence="1">
    <location>
        <begin position="585"/>
        <end position="598"/>
    </location>
</feature>
<evidence type="ECO:0000256" key="1">
    <source>
        <dbReference type="SAM" id="MobiDB-lite"/>
    </source>
</evidence>
<evidence type="ECO:0000313" key="4">
    <source>
        <dbReference type="Proteomes" id="UP001151760"/>
    </source>
</evidence>